<accession>A0A5P2HD02</accession>
<evidence type="ECO:0000313" key="3">
    <source>
        <dbReference type="Proteomes" id="UP000322822"/>
    </source>
</evidence>
<dbReference type="EMBL" id="CP044067">
    <property type="protein sequence ID" value="QET05245.1"/>
    <property type="molecule type" value="Genomic_DNA"/>
</dbReference>
<dbReference type="RefSeq" id="WP_150375302.1">
    <property type="nucleotide sequence ID" value="NZ_CP044067.1"/>
</dbReference>
<sequence length="422" mass="48478">MQGSQAVVSFGHMRDDARRRIETGIVRRSDGAKNKCTEENESAKNESAKNERPHKVAFRFIGVVDVGGCWTPYRKSTAKICPTRVQAKSNAMSTLKQQHVAGAVRALSRARLSSYRSFFTALTDREAFGLYCWNESISQCVSRALAITEVVMRNQFHGALSRRYGTNGSATSRDWYLHLRLTKASEEAVKKMTHQRARVSGRWQLVARTPMPWPDDVVSKLTFGFWSHLLDAGHDTAGALIDWPSILVEVLPGHRYRNSAYWVARKNRDRLFARIDYCNSLRNRVAHLEPIWKAGPLLEEDRPRRNLTQSPVQRSPSNPAEAITRLHLSYNRILEMMRWFSPDMYSTYLVSESHHRFMSLNTPAGLDAYRMHGGHRRERPVEIGAFRRFRELKRELRRIGKRHGAAEVVHGERRLAVWTPLS</sequence>
<organism evidence="2 3">
    <name type="scientific">Cupriavidus pauculus</name>
    <dbReference type="NCBI Taxonomy" id="82633"/>
    <lineage>
        <taxon>Bacteria</taxon>
        <taxon>Pseudomonadati</taxon>
        <taxon>Pseudomonadota</taxon>
        <taxon>Betaproteobacteria</taxon>
        <taxon>Burkholderiales</taxon>
        <taxon>Burkholderiaceae</taxon>
        <taxon>Cupriavidus</taxon>
    </lineage>
</organism>
<evidence type="ECO:0008006" key="4">
    <source>
        <dbReference type="Google" id="ProtNLM"/>
    </source>
</evidence>
<evidence type="ECO:0000256" key="1">
    <source>
        <dbReference type="SAM" id="MobiDB-lite"/>
    </source>
</evidence>
<reference evidence="2 3" key="1">
    <citation type="submission" date="2019-09" db="EMBL/GenBank/DDBJ databases">
        <title>FDA dAtabase for Regulatory Grade micrObial Sequences (FDA-ARGOS): Supporting development and validation of Infectious Disease Dx tests.</title>
        <authorList>
            <person name="Sciortino C."/>
            <person name="Tallon L."/>
            <person name="Sadzewicz L."/>
            <person name="Vavikolanu K."/>
            <person name="Mehta A."/>
            <person name="Aluvathingal J."/>
            <person name="Nadendla S."/>
            <person name="Nandy P."/>
            <person name="Geyer C."/>
            <person name="Yan Y."/>
            <person name="Sichtig H."/>
        </authorList>
    </citation>
    <scope>NUCLEOTIDE SEQUENCE [LARGE SCALE GENOMIC DNA]</scope>
    <source>
        <strain evidence="2 3">FDAARGOS_664</strain>
    </source>
</reference>
<evidence type="ECO:0000313" key="2">
    <source>
        <dbReference type="EMBL" id="QET05245.1"/>
    </source>
</evidence>
<dbReference type="OrthoDB" id="9813050at2"/>
<name>A0A5P2HD02_9BURK</name>
<proteinExistence type="predicted"/>
<dbReference type="AlphaFoldDB" id="A0A5P2HD02"/>
<gene>
    <name evidence="2" type="ORF">FOB72_24770</name>
</gene>
<dbReference type="Proteomes" id="UP000322822">
    <property type="component" value="Chromosome 2"/>
</dbReference>
<feature type="region of interest" description="Disordered" evidence="1">
    <location>
        <begin position="25"/>
        <end position="50"/>
    </location>
</feature>
<protein>
    <recommendedName>
        <fullName evidence="4">Abi family protein</fullName>
    </recommendedName>
</protein>